<organism evidence="1">
    <name type="scientific">uncultured Eubacteriales bacterium</name>
    <dbReference type="NCBI Taxonomy" id="172733"/>
    <lineage>
        <taxon>Bacteria</taxon>
        <taxon>Bacillati</taxon>
        <taxon>Bacillota</taxon>
        <taxon>Clostridia</taxon>
        <taxon>Eubacteriales</taxon>
        <taxon>environmental samples</taxon>
    </lineage>
</organism>
<dbReference type="EMBL" id="FLUN01000001">
    <property type="protein sequence ID" value="SBV90935.1"/>
    <property type="molecule type" value="Genomic_DNA"/>
</dbReference>
<accession>A0A212IVJ9</accession>
<name>A0A212IVJ9_9FIRM</name>
<evidence type="ECO:0000313" key="1">
    <source>
        <dbReference type="EMBL" id="SBV90935.1"/>
    </source>
</evidence>
<sequence>MDPLASYLSWSLISLAGYDGDDGEGLQPGGETRSISYSIYPLLHGGPPQPDNAEAMSGGFWQEVVENAVHS</sequence>
<gene>
    <name evidence="1" type="ORF">KL86CLO1_10052</name>
</gene>
<reference evidence="1" key="1">
    <citation type="submission" date="2016-04" db="EMBL/GenBank/DDBJ databases">
        <authorList>
            <person name="Evans L.H."/>
            <person name="Alamgir A."/>
            <person name="Owens N."/>
            <person name="Weber N.D."/>
            <person name="Virtaneva K."/>
            <person name="Barbian K."/>
            <person name="Babar A."/>
            <person name="Rosenke K."/>
        </authorList>
    </citation>
    <scope>NUCLEOTIDE SEQUENCE</scope>
    <source>
        <strain evidence="1">86</strain>
    </source>
</reference>
<dbReference type="AlphaFoldDB" id="A0A212IVJ9"/>
<protein>
    <submittedName>
        <fullName evidence="1">Uncharacterized protein</fullName>
    </submittedName>
</protein>
<proteinExistence type="predicted"/>